<proteinExistence type="predicted"/>
<dbReference type="InterPro" id="IPR011990">
    <property type="entry name" value="TPR-like_helical_dom_sf"/>
</dbReference>
<accession>A0A977KRY5</accession>
<dbReference type="KEGG" id="wna:KA717_20995"/>
<gene>
    <name evidence="1" type="ORF">KA717_20995</name>
</gene>
<dbReference type="Gene3D" id="1.25.40.10">
    <property type="entry name" value="Tetratricopeptide repeat domain"/>
    <property type="match status" value="1"/>
</dbReference>
<protein>
    <submittedName>
        <fullName evidence="1">Tetratricopeptide repeat protein</fullName>
    </submittedName>
</protein>
<sequence>MGKSEEAIARYQKILEINPHIAAAYCNLGCIWQMQGKV</sequence>
<name>A0A977KRY5_9CYAN</name>
<dbReference type="SUPFAM" id="SSF48452">
    <property type="entry name" value="TPR-like"/>
    <property type="match status" value="1"/>
</dbReference>
<dbReference type="Pfam" id="PF13414">
    <property type="entry name" value="TPR_11"/>
    <property type="match status" value="1"/>
</dbReference>
<reference evidence="1" key="1">
    <citation type="submission" date="2021-04" db="EMBL/GenBank/DDBJ databases">
        <title>Genome sequence of Woronichinia naegeliana from Washington state freshwater lake bloom.</title>
        <authorList>
            <person name="Dreher T.W."/>
        </authorList>
    </citation>
    <scope>NUCLEOTIDE SEQUENCE</scope>
    <source>
        <strain evidence="1">WA131</strain>
    </source>
</reference>
<dbReference type="AlphaFoldDB" id="A0A977KRY5"/>
<dbReference type="Proteomes" id="UP001065613">
    <property type="component" value="Chromosome"/>
</dbReference>
<dbReference type="EMBL" id="CP073041">
    <property type="protein sequence ID" value="UXE58531.1"/>
    <property type="molecule type" value="Genomic_DNA"/>
</dbReference>
<evidence type="ECO:0000313" key="1">
    <source>
        <dbReference type="EMBL" id="UXE58531.1"/>
    </source>
</evidence>
<organism evidence="1">
    <name type="scientific">Woronichinia naegeliana WA131</name>
    <dbReference type="NCBI Taxonomy" id="2824559"/>
    <lineage>
        <taxon>Bacteria</taxon>
        <taxon>Bacillati</taxon>
        <taxon>Cyanobacteriota</taxon>
        <taxon>Cyanophyceae</taxon>
        <taxon>Synechococcales</taxon>
        <taxon>Coelosphaeriaceae</taxon>
        <taxon>Woronichinia</taxon>
    </lineage>
</organism>